<dbReference type="AlphaFoldDB" id="A0A367PQX3"/>
<organism evidence="1 2">
    <name type="scientific">Cupriavidus necator</name>
    <name type="common">Alcaligenes eutrophus</name>
    <name type="synonym">Ralstonia eutropha</name>
    <dbReference type="NCBI Taxonomy" id="106590"/>
    <lineage>
        <taxon>Bacteria</taxon>
        <taxon>Pseudomonadati</taxon>
        <taxon>Pseudomonadota</taxon>
        <taxon>Betaproteobacteria</taxon>
        <taxon>Burkholderiales</taxon>
        <taxon>Burkholderiaceae</taxon>
        <taxon>Cupriavidus</taxon>
    </lineage>
</organism>
<dbReference type="Proteomes" id="UP000253501">
    <property type="component" value="Unassembled WGS sequence"/>
</dbReference>
<proteinExistence type="predicted"/>
<name>A0A367PQX3_CUPNE</name>
<protein>
    <recommendedName>
        <fullName evidence="3">Uracil-DNA glycosylase-like domain-containing protein</fullName>
    </recommendedName>
</protein>
<comment type="caution">
    <text evidence="1">The sequence shown here is derived from an EMBL/GenBank/DDBJ whole genome shotgun (WGS) entry which is preliminary data.</text>
</comment>
<reference evidence="1 2" key="1">
    <citation type="submission" date="2018-04" db="EMBL/GenBank/DDBJ databases">
        <title>Cupriavidus necator CR12 genome sequencing and assembly.</title>
        <authorList>
            <person name="Ben Fekih I."/>
            <person name="Mazhar H.S."/>
            <person name="Bello S.K."/>
            <person name="Rensing C."/>
        </authorList>
    </citation>
    <scope>NUCLEOTIDE SEQUENCE [LARGE SCALE GENOMIC DNA]</scope>
    <source>
        <strain evidence="1 2">CR12</strain>
    </source>
</reference>
<evidence type="ECO:0000313" key="1">
    <source>
        <dbReference type="EMBL" id="RCJ10310.1"/>
    </source>
</evidence>
<accession>A0A367PQX3</accession>
<sequence>MPLADFERRLHSLLDAHPTASRPFVCEGSPLDCRIVIAGINSASESPEPFWDYWQPGAGFHYSRFIEDYLEANNGKFRHTRRAINVASAAAAPFKCLETNLYATPSKTAQSLHKEAKSTKIFEFLLDAVRPDAILVHSVPAYEFLAELSGISTNELLRGPVRGKLFGKDVLLAATPHFRSTSHRRIEELMHQFGQHLLPPPREAA</sequence>
<evidence type="ECO:0000313" key="2">
    <source>
        <dbReference type="Proteomes" id="UP000253501"/>
    </source>
</evidence>
<evidence type="ECO:0008006" key="3">
    <source>
        <dbReference type="Google" id="ProtNLM"/>
    </source>
</evidence>
<dbReference type="RefSeq" id="WP_114130336.1">
    <property type="nucleotide sequence ID" value="NZ_CP068434.1"/>
</dbReference>
<gene>
    <name evidence="1" type="ORF">DDK22_01255</name>
</gene>
<dbReference type="EMBL" id="QDHA01000003">
    <property type="protein sequence ID" value="RCJ10310.1"/>
    <property type="molecule type" value="Genomic_DNA"/>
</dbReference>